<comment type="subcellular location">
    <subcellularLocation>
        <location evidence="1">Cytoplasm</location>
        <location evidence="1">Nucleoid</location>
    </subcellularLocation>
</comment>
<proteinExistence type="inferred from homology"/>
<accession>A0A127PLN3</accession>
<dbReference type="SMART" id="SM00528">
    <property type="entry name" value="HNS"/>
    <property type="match status" value="1"/>
</dbReference>
<dbReference type="GO" id="GO:0005829">
    <property type="term" value="C:cytosol"/>
    <property type="evidence" value="ECO:0007669"/>
    <property type="project" value="TreeGrafter"/>
</dbReference>
<keyword evidence="4" id="KW-0238">DNA-binding</keyword>
<dbReference type="GO" id="GO:0009295">
    <property type="term" value="C:nucleoid"/>
    <property type="evidence" value="ECO:0007669"/>
    <property type="project" value="UniProtKB-SubCell"/>
</dbReference>
<dbReference type="OrthoDB" id="5297879at2"/>
<dbReference type="PANTHER" id="PTHR38097">
    <property type="match status" value="1"/>
</dbReference>
<evidence type="ECO:0000256" key="3">
    <source>
        <dbReference type="ARBA" id="ARBA00022490"/>
    </source>
</evidence>
<sequence length="106" mass="11806">MNLSNLSVTELRALQEQIAQEIKAKTQAELVKAREEILAIAQNAGISLKDLLDSQSSAKNRAPKAKVAVRYRHPADSSLQWTGRGRQPKWVQEWVASGKSLDDLRV</sequence>
<reference evidence="7 8" key="1">
    <citation type="submission" date="2015-11" db="EMBL/GenBank/DDBJ databases">
        <title>Exploring the genomic traits of fungus-feeding bacterial genus Collimonas.</title>
        <authorList>
            <person name="Song C."/>
            <person name="Schmidt R."/>
            <person name="de Jager V."/>
            <person name="Krzyzanowska D."/>
            <person name="Jongedijk E."/>
            <person name="Cankar K."/>
            <person name="Beekwilder J."/>
            <person name="van Veen A."/>
            <person name="de Boer W."/>
            <person name="van Veen J.A."/>
            <person name="Garbeva P."/>
        </authorList>
    </citation>
    <scope>NUCLEOTIDE SEQUENCE [LARGE SCALE GENOMIC DNA]</scope>
    <source>
        <strain evidence="7 8">Ter282</strain>
    </source>
</reference>
<evidence type="ECO:0000256" key="4">
    <source>
        <dbReference type="ARBA" id="ARBA00023125"/>
    </source>
</evidence>
<evidence type="ECO:0000256" key="1">
    <source>
        <dbReference type="ARBA" id="ARBA00004453"/>
    </source>
</evidence>
<evidence type="ECO:0000256" key="2">
    <source>
        <dbReference type="ARBA" id="ARBA00010610"/>
    </source>
</evidence>
<dbReference type="PATRIC" id="fig|279058.17.peg.866"/>
<dbReference type="InterPro" id="IPR037150">
    <property type="entry name" value="H-NS_C_dom_sf"/>
</dbReference>
<dbReference type="GO" id="GO:0003680">
    <property type="term" value="F:minor groove of adenine-thymine-rich DNA binding"/>
    <property type="evidence" value="ECO:0007669"/>
    <property type="project" value="TreeGrafter"/>
</dbReference>
<dbReference type="RefSeq" id="WP_061532343.1">
    <property type="nucleotide sequence ID" value="NZ_CP013233.1"/>
</dbReference>
<keyword evidence="3" id="KW-0963">Cytoplasm</keyword>
<protein>
    <submittedName>
        <fullName evidence="7">H-NS histone family protein</fullName>
    </submittedName>
</protein>
<gene>
    <name evidence="7" type="ORF">CAter282_0794</name>
</gene>
<dbReference type="GO" id="GO:0000976">
    <property type="term" value="F:transcription cis-regulatory region binding"/>
    <property type="evidence" value="ECO:0007669"/>
    <property type="project" value="TreeGrafter"/>
</dbReference>
<name>A0A127PLN3_9BURK</name>
<dbReference type="GO" id="GO:0001217">
    <property type="term" value="F:DNA-binding transcription repressor activity"/>
    <property type="evidence" value="ECO:0007669"/>
    <property type="project" value="TreeGrafter"/>
</dbReference>
<evidence type="ECO:0000313" key="8">
    <source>
        <dbReference type="Proteomes" id="UP000071778"/>
    </source>
</evidence>
<dbReference type="SUPFAM" id="SSF81273">
    <property type="entry name" value="H-NS histone-like proteins"/>
    <property type="match status" value="1"/>
</dbReference>
<dbReference type="GO" id="GO:0003681">
    <property type="term" value="F:bent DNA binding"/>
    <property type="evidence" value="ECO:0007669"/>
    <property type="project" value="TreeGrafter"/>
</dbReference>
<keyword evidence="8" id="KW-1185">Reference proteome</keyword>
<dbReference type="PANTHER" id="PTHR38097:SF2">
    <property type="entry name" value="DNA-BINDING PROTEIN STPA"/>
    <property type="match status" value="1"/>
</dbReference>
<dbReference type="Proteomes" id="UP000071778">
    <property type="component" value="Chromosome"/>
</dbReference>
<dbReference type="Gene3D" id="4.10.430.10">
    <property type="entry name" value="Histone-like protein H-NS, C-terminal domain"/>
    <property type="match status" value="1"/>
</dbReference>
<keyword evidence="5" id="KW-0175">Coiled coil</keyword>
<evidence type="ECO:0000256" key="5">
    <source>
        <dbReference type="SAM" id="Coils"/>
    </source>
</evidence>
<feature type="domain" description="DNA-binding protein H-NS-like C-terminal" evidence="6">
    <location>
        <begin position="61"/>
        <end position="106"/>
    </location>
</feature>
<organism evidence="7 8">
    <name type="scientific">Collimonas arenae</name>
    <dbReference type="NCBI Taxonomy" id="279058"/>
    <lineage>
        <taxon>Bacteria</taxon>
        <taxon>Pseudomonadati</taxon>
        <taxon>Pseudomonadota</taxon>
        <taxon>Betaproteobacteria</taxon>
        <taxon>Burkholderiales</taxon>
        <taxon>Oxalobacteraceae</taxon>
        <taxon>Collimonas</taxon>
    </lineage>
</organism>
<dbReference type="GO" id="GO:0032993">
    <property type="term" value="C:protein-DNA complex"/>
    <property type="evidence" value="ECO:0007669"/>
    <property type="project" value="TreeGrafter"/>
</dbReference>
<evidence type="ECO:0000313" key="7">
    <source>
        <dbReference type="EMBL" id="AMP08597.1"/>
    </source>
</evidence>
<dbReference type="InterPro" id="IPR027444">
    <property type="entry name" value="H-NS_C_dom"/>
</dbReference>
<comment type="similarity">
    <text evidence="2">Belongs to the histone-like protein H-NS family.</text>
</comment>
<feature type="coiled-coil region" evidence="5">
    <location>
        <begin position="11"/>
        <end position="43"/>
    </location>
</feature>
<dbReference type="EMBL" id="CP013235">
    <property type="protein sequence ID" value="AMP08597.1"/>
    <property type="molecule type" value="Genomic_DNA"/>
</dbReference>
<dbReference type="Pfam" id="PF00816">
    <property type="entry name" value="Histone_HNS"/>
    <property type="match status" value="1"/>
</dbReference>
<dbReference type="AlphaFoldDB" id="A0A127PLN3"/>
<evidence type="ECO:0000259" key="6">
    <source>
        <dbReference type="SMART" id="SM00528"/>
    </source>
</evidence>